<gene>
    <name evidence="2" type="primary">IFT80_1</name>
    <name evidence="2" type="ORF">AMECASPLE_012927</name>
</gene>
<dbReference type="Gene3D" id="2.130.10.10">
    <property type="entry name" value="YVTN repeat-like/Quinoprotein amine dehydrogenase"/>
    <property type="match status" value="1"/>
</dbReference>
<organism evidence="2 3">
    <name type="scientific">Ameca splendens</name>
    <dbReference type="NCBI Taxonomy" id="208324"/>
    <lineage>
        <taxon>Eukaryota</taxon>
        <taxon>Metazoa</taxon>
        <taxon>Chordata</taxon>
        <taxon>Craniata</taxon>
        <taxon>Vertebrata</taxon>
        <taxon>Euteleostomi</taxon>
        <taxon>Actinopterygii</taxon>
        <taxon>Neopterygii</taxon>
        <taxon>Teleostei</taxon>
        <taxon>Neoteleostei</taxon>
        <taxon>Acanthomorphata</taxon>
        <taxon>Ovalentaria</taxon>
        <taxon>Atherinomorphae</taxon>
        <taxon>Cyprinodontiformes</taxon>
        <taxon>Goodeidae</taxon>
        <taxon>Ameca</taxon>
    </lineage>
</organism>
<dbReference type="PROSITE" id="PS50294">
    <property type="entry name" value="WD_REPEATS_REGION"/>
    <property type="match status" value="1"/>
</dbReference>
<dbReference type="InterPro" id="IPR001680">
    <property type="entry name" value="WD40_rpt"/>
</dbReference>
<evidence type="ECO:0000256" key="1">
    <source>
        <dbReference type="PROSITE-ProRule" id="PRU00221"/>
    </source>
</evidence>
<dbReference type="InterPro" id="IPR015943">
    <property type="entry name" value="WD40/YVTN_repeat-like_dom_sf"/>
</dbReference>
<dbReference type="Pfam" id="PF00400">
    <property type="entry name" value="WD40"/>
    <property type="match status" value="2"/>
</dbReference>
<dbReference type="InterPro" id="IPR036322">
    <property type="entry name" value="WD40_repeat_dom_sf"/>
</dbReference>
<dbReference type="SUPFAM" id="SSF50978">
    <property type="entry name" value="WD40 repeat-like"/>
    <property type="match status" value="1"/>
</dbReference>
<evidence type="ECO:0000313" key="2">
    <source>
        <dbReference type="EMBL" id="MEQ2291385.1"/>
    </source>
</evidence>
<dbReference type="PANTHER" id="PTHR24098:SF11">
    <property type="entry name" value="INTRAFLAGELLAR TRANSPORT PROTEIN 80 HOMOLOG"/>
    <property type="match status" value="1"/>
</dbReference>
<reference evidence="2 3" key="1">
    <citation type="submission" date="2021-06" db="EMBL/GenBank/DDBJ databases">
        <authorList>
            <person name="Palmer J.M."/>
        </authorList>
    </citation>
    <scope>NUCLEOTIDE SEQUENCE [LARGE SCALE GENOMIC DNA]</scope>
    <source>
        <strain evidence="2 3">AS_MEX2019</strain>
        <tissue evidence="2">Muscle</tissue>
    </source>
</reference>
<dbReference type="PANTHER" id="PTHR24098">
    <property type="entry name" value="OUTER SEGMENT 5"/>
    <property type="match status" value="1"/>
</dbReference>
<accession>A0ABV0YC63</accession>
<comment type="caution">
    <text evidence="2">The sequence shown here is derived from an EMBL/GenBank/DDBJ whole genome shotgun (WGS) entry which is preliminary data.</text>
</comment>
<dbReference type="Proteomes" id="UP001469553">
    <property type="component" value="Unassembled WGS sequence"/>
</dbReference>
<name>A0ABV0YC63_9TELE</name>
<keyword evidence="1" id="KW-0853">WD repeat</keyword>
<proteinExistence type="predicted"/>
<protein>
    <submittedName>
        <fullName evidence="2">Intraflagellar transport protein 80</fullName>
    </submittedName>
</protein>
<dbReference type="SMART" id="SM00320">
    <property type="entry name" value="WD40"/>
    <property type="match status" value="2"/>
</dbReference>
<feature type="repeat" description="WD" evidence="1">
    <location>
        <begin position="4"/>
        <end position="36"/>
    </location>
</feature>
<dbReference type="EMBL" id="JAHRIP010029043">
    <property type="protein sequence ID" value="MEQ2291385.1"/>
    <property type="molecule type" value="Genomic_DNA"/>
</dbReference>
<dbReference type="PROSITE" id="PS50082">
    <property type="entry name" value="WD_REPEATS_2"/>
    <property type="match status" value="1"/>
</dbReference>
<keyword evidence="3" id="KW-1185">Reference proteome</keyword>
<evidence type="ECO:0000313" key="3">
    <source>
        <dbReference type="Proteomes" id="UP001469553"/>
    </source>
</evidence>
<sequence>MEVWKGHDGLVLKVDWNSVNDLILSGGEDCKYKVWDSFGRLLYLSSSQDYPITSLSWAPDGEVFSVGSFNTLWLCDKTGVKLPEEVSATDSTLHAGMTLGFYLTLS</sequence>